<protein>
    <submittedName>
        <fullName evidence="1">Uncharacterized protein</fullName>
    </submittedName>
</protein>
<keyword evidence="2" id="KW-1185">Reference proteome</keyword>
<reference evidence="1" key="1">
    <citation type="submission" date="2022-03" db="EMBL/GenBank/DDBJ databases">
        <title>Bacterial whole genome sequence for Hymenobacter sp. DH14.</title>
        <authorList>
            <person name="Le V."/>
        </authorList>
    </citation>
    <scope>NUCLEOTIDE SEQUENCE</scope>
    <source>
        <strain evidence="1">DH14</strain>
    </source>
</reference>
<evidence type="ECO:0000313" key="2">
    <source>
        <dbReference type="Proteomes" id="UP001139193"/>
    </source>
</evidence>
<sequence length="156" mass="17077">MKRNIFIISLVLSVGAIVLGCKKEVAAPAPVVREMRLKINGRPYTWPCRAGIRDVFGSFITMEGGEPQGGDGISITYEEQPSYPSPKPYKPVRATLVLNGVTYRITGIGTSTSHVNYLLGTYSEDEAANKIVGTFEGEENQLGIRLEEGRFTTVIH</sequence>
<proteinExistence type="predicted"/>
<name>A0A9X1VI20_9BACT</name>
<gene>
    <name evidence="1" type="ORF">MON38_14690</name>
</gene>
<accession>A0A9X1VI20</accession>
<dbReference type="EMBL" id="JALBGC010000004">
    <property type="protein sequence ID" value="MCI1188672.1"/>
    <property type="molecule type" value="Genomic_DNA"/>
</dbReference>
<dbReference type="AlphaFoldDB" id="A0A9X1VI20"/>
<organism evidence="1 2">
    <name type="scientific">Hymenobacter cyanobacteriorum</name>
    <dbReference type="NCBI Taxonomy" id="2926463"/>
    <lineage>
        <taxon>Bacteria</taxon>
        <taxon>Pseudomonadati</taxon>
        <taxon>Bacteroidota</taxon>
        <taxon>Cytophagia</taxon>
        <taxon>Cytophagales</taxon>
        <taxon>Hymenobacteraceae</taxon>
        <taxon>Hymenobacter</taxon>
    </lineage>
</organism>
<dbReference type="PROSITE" id="PS51257">
    <property type="entry name" value="PROKAR_LIPOPROTEIN"/>
    <property type="match status" value="1"/>
</dbReference>
<evidence type="ECO:0000313" key="1">
    <source>
        <dbReference type="EMBL" id="MCI1188672.1"/>
    </source>
</evidence>
<comment type="caution">
    <text evidence="1">The sequence shown here is derived from an EMBL/GenBank/DDBJ whole genome shotgun (WGS) entry which is preliminary data.</text>
</comment>
<dbReference type="Proteomes" id="UP001139193">
    <property type="component" value="Unassembled WGS sequence"/>
</dbReference>
<dbReference type="RefSeq" id="WP_241936937.1">
    <property type="nucleotide sequence ID" value="NZ_JALBGC010000004.1"/>
</dbReference>